<dbReference type="Proteomes" id="UP000324326">
    <property type="component" value="Unassembled WGS sequence"/>
</dbReference>
<dbReference type="SUPFAM" id="SSF53807">
    <property type="entry name" value="Helical backbone' metal receptor"/>
    <property type="match status" value="1"/>
</dbReference>
<sequence length="148" mass="16128">MITGALESMEDAHMFGVEPVGAFTEDGRFPEMFKSIIGSSPTVGNKKQPNVEAILNLKPDVIIDSSKSQSDVMDKLTKITPANPVSNLATDWKANLRLMGELTGKEAEAEQIVKLDKKDLATAKKHLQPRRGCGCSVRTYGVNIRQSP</sequence>
<dbReference type="AlphaFoldDB" id="A0A5M8RR47"/>
<comment type="similarity">
    <text evidence="2">Belongs to the bacterial solute-binding protein 8 family.</text>
</comment>
<dbReference type="EMBL" id="QSND01000003">
    <property type="protein sequence ID" value="KAA6449344.1"/>
    <property type="molecule type" value="Genomic_DNA"/>
</dbReference>
<dbReference type="PANTHER" id="PTHR30532">
    <property type="entry name" value="IRON III DICITRATE-BINDING PERIPLASMIC PROTEIN"/>
    <property type="match status" value="1"/>
</dbReference>
<evidence type="ECO:0000256" key="1">
    <source>
        <dbReference type="ARBA" id="ARBA00004193"/>
    </source>
</evidence>
<keyword evidence="3" id="KW-0813">Transport</keyword>
<dbReference type="GO" id="GO:1901678">
    <property type="term" value="P:iron coordination entity transport"/>
    <property type="evidence" value="ECO:0007669"/>
    <property type="project" value="UniProtKB-ARBA"/>
</dbReference>
<dbReference type="InterPro" id="IPR002491">
    <property type="entry name" value="ABC_transptr_periplasmic_BD"/>
</dbReference>
<dbReference type="GO" id="GO:0030288">
    <property type="term" value="C:outer membrane-bounded periplasmic space"/>
    <property type="evidence" value="ECO:0007669"/>
    <property type="project" value="TreeGrafter"/>
</dbReference>
<comment type="caution">
    <text evidence="8">The sequence shown here is derived from an EMBL/GenBank/DDBJ whole genome shotgun (WGS) entry which is preliminary data.</text>
</comment>
<evidence type="ECO:0000256" key="5">
    <source>
        <dbReference type="ARBA" id="ARBA00023139"/>
    </source>
</evidence>
<feature type="domain" description="Fe/B12 periplasmic-binding" evidence="7">
    <location>
        <begin position="1"/>
        <end position="148"/>
    </location>
</feature>
<dbReference type="Gene3D" id="3.40.50.1980">
    <property type="entry name" value="Nitrogenase molybdenum iron protein domain"/>
    <property type="match status" value="2"/>
</dbReference>
<evidence type="ECO:0000256" key="2">
    <source>
        <dbReference type="ARBA" id="ARBA00008814"/>
    </source>
</evidence>
<proteinExistence type="inferred from homology"/>
<keyword evidence="4" id="KW-0732">Signal</keyword>
<evidence type="ECO:0000259" key="7">
    <source>
        <dbReference type="PROSITE" id="PS50983"/>
    </source>
</evidence>
<evidence type="ECO:0000313" key="8">
    <source>
        <dbReference type="EMBL" id="KAA6449344.1"/>
    </source>
</evidence>
<evidence type="ECO:0000256" key="4">
    <source>
        <dbReference type="ARBA" id="ARBA00022729"/>
    </source>
</evidence>
<evidence type="ECO:0000256" key="6">
    <source>
        <dbReference type="ARBA" id="ARBA00023288"/>
    </source>
</evidence>
<gene>
    <name evidence="8" type="ORF">DX927_15635</name>
</gene>
<name>A0A5M8RR47_9BACI</name>
<keyword evidence="6" id="KW-0449">Lipoprotein</keyword>
<dbReference type="PANTHER" id="PTHR30532:SF10">
    <property type="entry name" value="IRON-UPTAKE SYSTEM-BINDING PROTEIN"/>
    <property type="match status" value="1"/>
</dbReference>
<dbReference type="Pfam" id="PF01497">
    <property type="entry name" value="Peripla_BP_2"/>
    <property type="match status" value="1"/>
</dbReference>
<reference evidence="8 9" key="1">
    <citation type="submission" date="2018-08" db="EMBL/GenBank/DDBJ databases">
        <title>Bacillus phenotypic plasticity.</title>
        <authorList>
            <person name="Hurtado E."/>
        </authorList>
    </citation>
    <scope>NUCLEOTIDE SEQUENCE [LARGE SCALE GENOMIC DNA]</scope>
    <source>
        <strain evidence="8 9">427</strain>
    </source>
</reference>
<dbReference type="GO" id="GO:0005886">
    <property type="term" value="C:plasma membrane"/>
    <property type="evidence" value="ECO:0007669"/>
    <property type="project" value="UniProtKB-SubCell"/>
</dbReference>
<dbReference type="PROSITE" id="PS50983">
    <property type="entry name" value="FE_B12_PBP"/>
    <property type="match status" value="1"/>
</dbReference>
<protein>
    <recommendedName>
        <fullName evidence="7">Fe/B12 periplasmic-binding domain-containing protein</fullName>
    </recommendedName>
</protein>
<accession>A0A5M8RR47</accession>
<evidence type="ECO:0000256" key="3">
    <source>
        <dbReference type="ARBA" id="ARBA00022448"/>
    </source>
</evidence>
<organism evidence="8 9">
    <name type="scientific">Bacillus swezeyi</name>
    <dbReference type="NCBI Taxonomy" id="1925020"/>
    <lineage>
        <taxon>Bacteria</taxon>
        <taxon>Bacillati</taxon>
        <taxon>Bacillota</taxon>
        <taxon>Bacilli</taxon>
        <taxon>Bacillales</taxon>
        <taxon>Bacillaceae</taxon>
        <taxon>Bacillus</taxon>
    </lineage>
</organism>
<dbReference type="InterPro" id="IPR051313">
    <property type="entry name" value="Bact_iron-sidero_bind"/>
</dbReference>
<evidence type="ECO:0000313" key="9">
    <source>
        <dbReference type="Proteomes" id="UP000324326"/>
    </source>
</evidence>
<comment type="subcellular location">
    <subcellularLocation>
        <location evidence="1">Cell membrane</location>
        <topology evidence="1">Lipid-anchor</topology>
    </subcellularLocation>
</comment>
<keyword evidence="5" id="KW-0564">Palmitate</keyword>